<dbReference type="InterPro" id="IPR038578">
    <property type="entry name" value="GT29-like_sf"/>
</dbReference>
<evidence type="ECO:0000256" key="3">
    <source>
        <dbReference type="ARBA" id="ARBA00022676"/>
    </source>
</evidence>
<proteinExistence type="inferred from homology"/>
<evidence type="ECO:0000313" key="11">
    <source>
        <dbReference type="EMBL" id="TKR68787.1"/>
    </source>
</evidence>
<evidence type="ECO:0000256" key="2">
    <source>
        <dbReference type="ARBA" id="ARBA00006003"/>
    </source>
</evidence>
<organism evidence="11">
    <name type="scientific">Populus alba</name>
    <name type="common">White poplar</name>
    <dbReference type="NCBI Taxonomy" id="43335"/>
    <lineage>
        <taxon>Eukaryota</taxon>
        <taxon>Viridiplantae</taxon>
        <taxon>Streptophyta</taxon>
        <taxon>Embryophyta</taxon>
        <taxon>Tracheophyta</taxon>
        <taxon>Spermatophyta</taxon>
        <taxon>Magnoliopsida</taxon>
        <taxon>eudicotyledons</taxon>
        <taxon>Gunneridae</taxon>
        <taxon>Pentapetalae</taxon>
        <taxon>rosids</taxon>
        <taxon>fabids</taxon>
        <taxon>Malpighiales</taxon>
        <taxon>Salicaceae</taxon>
        <taxon>Saliceae</taxon>
        <taxon>Populus</taxon>
    </lineage>
</organism>
<keyword evidence="3" id="KW-0328">Glycosyltransferase</keyword>
<evidence type="ECO:0000256" key="6">
    <source>
        <dbReference type="ARBA" id="ARBA00022968"/>
    </source>
</evidence>
<evidence type="ECO:0000256" key="8">
    <source>
        <dbReference type="ARBA" id="ARBA00023034"/>
    </source>
</evidence>
<accession>A0A4U5MHK4</accession>
<comment type="similarity">
    <text evidence="2">Belongs to the glycosyltransferase 29 family.</text>
</comment>
<keyword evidence="8" id="KW-0333">Golgi apparatus</keyword>
<evidence type="ECO:0000256" key="10">
    <source>
        <dbReference type="ARBA" id="ARBA00023180"/>
    </source>
</evidence>
<dbReference type="PANTHER" id="PTHR47379:SF3">
    <property type="entry name" value="SIALYLTRANSFERASE-LIKE PROTEIN 2"/>
    <property type="match status" value="1"/>
</dbReference>
<dbReference type="GO" id="GO:0000139">
    <property type="term" value="C:Golgi membrane"/>
    <property type="evidence" value="ECO:0007669"/>
    <property type="project" value="UniProtKB-SubCell"/>
</dbReference>
<dbReference type="STRING" id="43335.A0A4U5MHK4"/>
<dbReference type="Pfam" id="PF00777">
    <property type="entry name" value="Glyco_transf_29"/>
    <property type="match status" value="1"/>
</dbReference>
<keyword evidence="4" id="KW-0808">Transferase</keyword>
<evidence type="ECO:0000256" key="1">
    <source>
        <dbReference type="ARBA" id="ARBA00004323"/>
    </source>
</evidence>
<evidence type="ECO:0000256" key="4">
    <source>
        <dbReference type="ARBA" id="ARBA00022679"/>
    </source>
</evidence>
<name>A0A4U5MHK4_POPAL</name>
<keyword evidence="6" id="KW-0735">Signal-anchor</keyword>
<comment type="caution">
    <text evidence="11">The sequence shown here is derived from an EMBL/GenBank/DDBJ whole genome shotgun (WGS) entry which is preliminary data.</text>
</comment>
<dbReference type="EMBL" id="RCHU01001198">
    <property type="protein sequence ID" value="TKR68787.1"/>
    <property type="molecule type" value="Genomic_DNA"/>
</dbReference>
<evidence type="ECO:0000256" key="5">
    <source>
        <dbReference type="ARBA" id="ARBA00022692"/>
    </source>
</evidence>
<dbReference type="InterPro" id="IPR001675">
    <property type="entry name" value="Glyco_trans_29"/>
</dbReference>
<protein>
    <submittedName>
        <fullName evidence="11">Uncharacterized protein</fullName>
    </submittedName>
</protein>
<evidence type="ECO:0000256" key="7">
    <source>
        <dbReference type="ARBA" id="ARBA00022989"/>
    </source>
</evidence>
<evidence type="ECO:0000256" key="9">
    <source>
        <dbReference type="ARBA" id="ARBA00023136"/>
    </source>
</evidence>
<comment type="subcellular location">
    <subcellularLocation>
        <location evidence="1">Golgi apparatus membrane</location>
        <topology evidence="1">Single-pass type II membrane protein</topology>
    </subcellularLocation>
</comment>
<keyword evidence="9" id="KW-0472">Membrane</keyword>
<dbReference type="PANTHER" id="PTHR47379">
    <property type="entry name" value="SIALYLTRANSFERASE-LIKE PROTEIN 2"/>
    <property type="match status" value="1"/>
</dbReference>
<reference evidence="11" key="1">
    <citation type="submission" date="2018-10" db="EMBL/GenBank/DDBJ databases">
        <title>Population genomic analysis revealed the cold adaptation of white poplar.</title>
        <authorList>
            <person name="Liu Y.-J."/>
        </authorList>
    </citation>
    <scope>NUCLEOTIDE SEQUENCE [LARGE SCALE GENOMIC DNA]</scope>
    <source>
        <strain evidence="11">PAL-ZL1</strain>
    </source>
</reference>
<dbReference type="Gene3D" id="3.90.1480.20">
    <property type="entry name" value="Glycosyl transferase family 29"/>
    <property type="match status" value="1"/>
</dbReference>
<keyword evidence="10" id="KW-0325">Glycoprotein</keyword>
<sequence length="272" mass="31355">MFDVLFVNGKILRRDNLKDYHLNLIYVKLWLRGNRREFIDALPNGWEDYAWRRINKGVLLNRCENKTYAWRNFRDLLKTKFGKEIDDYDVVIRENGVPVENYTEFVGKKSSFHLLNRGSAKALDKVVELDETRKELSNEKSERPFSSAFLAGLEHLLDQQLGTGLEAPEFALSICESVDMHGFTVKPGYKEWYKNVFNSYILQTAWGAVIAGDLRRNGGNGGYWAFSLVRRRGAWLLVRKMSDGGEAAASRSLVGDEKWVVMLFRNGGERGW</sequence>
<dbReference type="GO" id="GO:0008373">
    <property type="term" value="F:sialyltransferase activity"/>
    <property type="evidence" value="ECO:0007669"/>
    <property type="project" value="InterPro"/>
</dbReference>
<keyword evidence="5" id="KW-0812">Transmembrane</keyword>
<dbReference type="AlphaFoldDB" id="A0A4U5MHK4"/>
<keyword evidence="7" id="KW-1133">Transmembrane helix</keyword>
<gene>
    <name evidence="11" type="ORF">D5086_0000307270</name>
</gene>